<dbReference type="Pfam" id="PF01512">
    <property type="entry name" value="Complex1_51K"/>
    <property type="match status" value="1"/>
</dbReference>
<evidence type="ECO:0000256" key="2">
    <source>
        <dbReference type="ARBA" id="ARBA00001966"/>
    </source>
</evidence>
<dbReference type="InterPro" id="IPR019575">
    <property type="entry name" value="Nuop51_4Fe4S-bd"/>
</dbReference>
<dbReference type="GO" id="GO:0051539">
    <property type="term" value="F:4 iron, 4 sulfur cluster binding"/>
    <property type="evidence" value="ECO:0007669"/>
    <property type="project" value="UniProtKB-KW"/>
</dbReference>
<dbReference type="GO" id="GO:0010181">
    <property type="term" value="F:FMN binding"/>
    <property type="evidence" value="ECO:0007669"/>
    <property type="project" value="InterPro"/>
</dbReference>
<dbReference type="InterPro" id="IPR036249">
    <property type="entry name" value="Thioredoxin-like_sf"/>
</dbReference>
<dbReference type="FunFam" id="3.40.50.11540:FF:000001">
    <property type="entry name" value="NADH dehydrogenase [ubiquinone] flavoprotein 1, mitochondrial"/>
    <property type="match status" value="1"/>
</dbReference>
<dbReference type="PROSITE" id="PS00645">
    <property type="entry name" value="COMPLEX1_51K_2"/>
    <property type="match status" value="1"/>
</dbReference>
<evidence type="ECO:0000256" key="6">
    <source>
        <dbReference type="ARBA" id="ARBA00023004"/>
    </source>
</evidence>
<dbReference type="SUPFAM" id="SSF142984">
    <property type="entry name" value="Nqo1 middle domain-like"/>
    <property type="match status" value="1"/>
</dbReference>
<keyword evidence="7" id="KW-0411">Iron-sulfur</keyword>
<accession>A0A809RVQ4</accession>
<dbReference type="Gene3D" id="3.40.50.11540">
    <property type="entry name" value="NADH-ubiquinone oxidoreductase 51kDa subunit"/>
    <property type="match status" value="1"/>
</dbReference>
<feature type="domain" description="NADH-ubiquinone oxidoreductase 51kDa subunit iron-sulphur binding" evidence="8">
    <location>
        <begin position="475"/>
        <end position="520"/>
    </location>
</feature>
<evidence type="ECO:0000259" key="8">
    <source>
        <dbReference type="SMART" id="SM00928"/>
    </source>
</evidence>
<dbReference type="PROSITE" id="PS00644">
    <property type="entry name" value="COMPLEX1_51K_1"/>
    <property type="match status" value="1"/>
</dbReference>
<dbReference type="SUPFAM" id="SSF52833">
    <property type="entry name" value="Thioredoxin-like"/>
    <property type="match status" value="1"/>
</dbReference>
<dbReference type="InterPro" id="IPR037207">
    <property type="entry name" value="Nuop51_4Fe4S-bd_sf"/>
</dbReference>
<evidence type="ECO:0000256" key="4">
    <source>
        <dbReference type="ARBA" id="ARBA00022485"/>
    </source>
</evidence>
<dbReference type="InterPro" id="IPR041921">
    <property type="entry name" value="NuoE_N"/>
</dbReference>
<dbReference type="InterPro" id="IPR037225">
    <property type="entry name" value="Nuo51_FMN-bd_sf"/>
</dbReference>
<keyword evidence="6" id="KW-0408">Iron</keyword>
<dbReference type="EMBL" id="AP021857">
    <property type="protein sequence ID" value="BBO20477.1"/>
    <property type="molecule type" value="Genomic_DNA"/>
</dbReference>
<evidence type="ECO:0000256" key="7">
    <source>
        <dbReference type="ARBA" id="ARBA00023014"/>
    </source>
</evidence>
<dbReference type="GO" id="GO:0046872">
    <property type="term" value="F:metal ion binding"/>
    <property type="evidence" value="ECO:0007669"/>
    <property type="project" value="UniProtKB-KW"/>
</dbReference>
<keyword evidence="5" id="KW-0479">Metal-binding</keyword>
<comment type="cofactor">
    <cofactor evidence="2">
        <name>[4Fe-4S] cluster</name>
        <dbReference type="ChEBI" id="CHEBI:49883"/>
    </cofactor>
</comment>
<dbReference type="SMART" id="SM00928">
    <property type="entry name" value="NADH_4Fe-4S"/>
    <property type="match status" value="1"/>
</dbReference>
<reference evidence="9" key="1">
    <citation type="journal article" name="DNA Res.">
        <title>The physiological potential of anammox bacteria as revealed by their core genome structure.</title>
        <authorList>
            <person name="Okubo T."/>
            <person name="Toyoda A."/>
            <person name="Fukuhara K."/>
            <person name="Uchiyama I."/>
            <person name="Harigaya Y."/>
            <person name="Kuroiwa M."/>
            <person name="Suzuki T."/>
            <person name="Murakami Y."/>
            <person name="Suwa Y."/>
            <person name="Takami H."/>
        </authorList>
    </citation>
    <scope>NUCLEOTIDE SEQUENCE</scope>
    <source>
        <strain evidence="9">317325-3</strain>
    </source>
</reference>
<comment type="cofactor">
    <cofactor evidence="1">
        <name>FMN</name>
        <dbReference type="ChEBI" id="CHEBI:58210"/>
    </cofactor>
</comment>
<dbReference type="Pfam" id="PF10589">
    <property type="entry name" value="NADH_4Fe-4S"/>
    <property type="match status" value="1"/>
</dbReference>
<dbReference type="GO" id="GO:0008137">
    <property type="term" value="F:NADH dehydrogenase (ubiquinone) activity"/>
    <property type="evidence" value="ECO:0007669"/>
    <property type="project" value="InterPro"/>
</dbReference>
<dbReference type="SUPFAM" id="SSF142019">
    <property type="entry name" value="Nqo1 FMN-binding domain-like"/>
    <property type="match status" value="1"/>
</dbReference>
<dbReference type="InterPro" id="IPR011538">
    <property type="entry name" value="Nuo51_FMN-bd"/>
</dbReference>
<comment type="similarity">
    <text evidence="3">Belongs to the complex I 51 kDa subunit family.</text>
</comment>
<evidence type="ECO:0000313" key="9">
    <source>
        <dbReference type="EMBL" id="BBO20477.1"/>
    </source>
</evidence>
<dbReference type="Gene3D" id="3.10.20.600">
    <property type="match status" value="1"/>
</dbReference>
<dbReference type="SUPFAM" id="SSF140490">
    <property type="entry name" value="Nqo1C-terminal domain-like"/>
    <property type="match status" value="1"/>
</dbReference>
<dbReference type="KEGG" id="ddz:DSYM_11760"/>
<proteinExistence type="inferred from homology"/>
<dbReference type="Proteomes" id="UP000662914">
    <property type="component" value="Chromosome"/>
</dbReference>
<dbReference type="AlphaFoldDB" id="A0A809RVQ4"/>
<evidence type="ECO:0000313" key="10">
    <source>
        <dbReference type="Proteomes" id="UP000662914"/>
    </source>
</evidence>
<protein>
    <submittedName>
        <fullName evidence="9">NADP oxidoreductase</fullName>
    </submittedName>
</protein>
<dbReference type="Gene3D" id="1.10.10.1590">
    <property type="entry name" value="NADH-quinone oxidoreductase subunit E"/>
    <property type="match status" value="1"/>
</dbReference>
<sequence length="596" mass="65144">MSKQDVCDLPGIVARWQHDSANLVQILRDIQESCGTIPSDTLDQLAKLLGVPRVRIEATASFYAFFHAESHGAYEVLFSDNIVDHMAGKEDLKQYFCERLWLEPKKLSEDGLVYVDDTADIGLADQAPAMLVNGLAIASLDKARLDLVAELIRAKKPLDEWPPMLFEIPDHVRKAGPLTGEAFVPGAALRAMIARGTEATLAEVEAANLRGRGGAGFKTATKWASCRKAEGTAHYVVCNADEGEPGTFKDRVLLASHADLVFEGMTACARVIGAKQGFLYLRGEYRNLLERLKSVLAGRREAGLLGQNILGEAGFDFDIEIHLGAGAYICGEESALIESLEGKPGKPRNRPPFPDRCGYRNQPTVVNNVETFACAARIVERGGAWFAAIGTPQSTGTKLVSISGDCQRPGVYEYPFGVAVQQILIDCGAEDAHAVQVSGPSGTCISFREFDRRIAFEDLATAGAFMVFSRRRDMFEVARNFTHFFAHESCGFCTPCRVGTSLLKHTMDKLAAGKGSAYDMNEMKKIMHVLRGTAHCGLGHTAANPVVHTMEKFPDAYERRLKRLDFEPAFDLDGALATARLITGRDDEWAHIADEP</sequence>
<evidence type="ECO:0000256" key="1">
    <source>
        <dbReference type="ARBA" id="ARBA00001917"/>
    </source>
</evidence>
<dbReference type="PANTHER" id="PTHR43578">
    <property type="entry name" value="NADH-QUINONE OXIDOREDUCTASE SUBUNIT F"/>
    <property type="match status" value="1"/>
</dbReference>
<dbReference type="Gene3D" id="3.40.30.10">
    <property type="entry name" value="Glutaredoxin"/>
    <property type="match status" value="1"/>
</dbReference>
<dbReference type="InterPro" id="IPR001949">
    <property type="entry name" value="NADH-UbQ_OxRdtase_51kDa_CS"/>
</dbReference>
<keyword evidence="4" id="KW-0004">4Fe-4S</keyword>
<dbReference type="PANTHER" id="PTHR43578:SF3">
    <property type="entry name" value="NADH-QUINONE OXIDOREDUCTASE SUBUNIT F"/>
    <property type="match status" value="1"/>
</dbReference>
<gene>
    <name evidence="9" type="ORF">DSYM_11760</name>
</gene>
<name>A0A809RVQ4_9PROT</name>
<organism evidence="9 10">
    <name type="scientific">Candidatus Desulfobacillus denitrificans</name>
    <dbReference type="NCBI Taxonomy" id="2608985"/>
    <lineage>
        <taxon>Bacteria</taxon>
        <taxon>Pseudomonadati</taxon>
        <taxon>Pseudomonadota</taxon>
        <taxon>Betaproteobacteria</taxon>
        <taxon>Candidatus Desulfobacillus</taxon>
    </lineage>
</organism>
<evidence type="ECO:0000256" key="5">
    <source>
        <dbReference type="ARBA" id="ARBA00022723"/>
    </source>
</evidence>
<dbReference type="Pfam" id="PF01257">
    <property type="entry name" value="2Fe-2S_thioredx"/>
    <property type="match status" value="1"/>
</dbReference>
<evidence type="ECO:0000256" key="3">
    <source>
        <dbReference type="ARBA" id="ARBA00007523"/>
    </source>
</evidence>
<dbReference type="Gene3D" id="1.20.1440.230">
    <property type="entry name" value="NADH-ubiquinone oxidoreductase 51kDa subunit, iron-sulphur binding domain"/>
    <property type="match status" value="1"/>
</dbReference>